<accession>A0A956NFR2</accession>
<keyword evidence="3" id="KW-0255">Endonuclease</keyword>
<gene>
    <name evidence="3" type="ORF">KDA27_12345</name>
</gene>
<sequence length="480" mass="52082">MNRARSHHADGVFTRLVTALTILTASGLLQTSGAVGLPIQIDGDYSDWNEDAVLGTDPSGDDGSSGIDFTFLQVADDGDWAYVRFDLTVDVQGDEGQSLRFALDTDQNPATGLSVGGIGAELVWRLGDRTGNVYPSGTQVDQASLGIVLAPTVSDTQLEFALSRQATPAGTSLFPGAAFSIYVWDDANGDAIGPFDYTFSGDTQPVDSRSLDREDPLQFRLASYNIENDGLFDGGARAAAFQRIFGAVDPDVWVLCEIWNHDAAETEARVEQFLPSPSGESWHALKRDQGNVIVSRYPILDSWDVLPGSRLTAALLDLRPDFDTDLLVIANHWSCCTADDNRQEQADALISFLRDARTSGGVIDLAPDTPILAAGDFNLVGWRRQLETLTTGDIVDEGTFGPDSPPDWDGSEFDRAEVRHPDTRFVYTWRNDGGSFYPGQLDYIWFTGSVATLHRSLTVETRTMLSSSLAEFGLGAGDTE</sequence>
<feature type="domain" description="Endonuclease/exonuclease/phosphatase" evidence="2">
    <location>
        <begin position="222"/>
        <end position="455"/>
    </location>
</feature>
<dbReference type="AlphaFoldDB" id="A0A956NFR2"/>
<evidence type="ECO:0000259" key="2">
    <source>
        <dbReference type="Pfam" id="PF03372"/>
    </source>
</evidence>
<feature type="region of interest" description="Disordered" evidence="1">
    <location>
        <begin position="394"/>
        <end position="414"/>
    </location>
</feature>
<dbReference type="InterPro" id="IPR005135">
    <property type="entry name" value="Endo/exonuclease/phosphatase"/>
</dbReference>
<dbReference type="GO" id="GO:0004519">
    <property type="term" value="F:endonuclease activity"/>
    <property type="evidence" value="ECO:0007669"/>
    <property type="project" value="UniProtKB-KW"/>
</dbReference>
<name>A0A956NFR2_UNCEI</name>
<reference evidence="3" key="1">
    <citation type="submission" date="2020-04" db="EMBL/GenBank/DDBJ databases">
        <authorList>
            <person name="Zhang T."/>
        </authorList>
    </citation>
    <scope>NUCLEOTIDE SEQUENCE</scope>
    <source>
        <strain evidence="3">HKST-UBA02</strain>
    </source>
</reference>
<comment type="caution">
    <text evidence="3">The sequence shown here is derived from an EMBL/GenBank/DDBJ whole genome shotgun (WGS) entry which is preliminary data.</text>
</comment>
<reference evidence="3" key="2">
    <citation type="journal article" date="2021" name="Microbiome">
        <title>Successional dynamics and alternative stable states in a saline activated sludge microbial community over 9 years.</title>
        <authorList>
            <person name="Wang Y."/>
            <person name="Ye J."/>
            <person name="Ju F."/>
            <person name="Liu L."/>
            <person name="Boyd J.A."/>
            <person name="Deng Y."/>
            <person name="Parks D.H."/>
            <person name="Jiang X."/>
            <person name="Yin X."/>
            <person name="Woodcroft B.J."/>
            <person name="Tyson G.W."/>
            <person name="Hugenholtz P."/>
            <person name="Polz M.F."/>
            <person name="Zhang T."/>
        </authorList>
    </citation>
    <scope>NUCLEOTIDE SEQUENCE</scope>
    <source>
        <strain evidence="3">HKST-UBA02</strain>
    </source>
</reference>
<evidence type="ECO:0000256" key="1">
    <source>
        <dbReference type="SAM" id="MobiDB-lite"/>
    </source>
</evidence>
<protein>
    <submittedName>
        <fullName evidence="3">Endonuclease/exonuclease/phosphatase family protein</fullName>
    </submittedName>
</protein>
<feature type="non-terminal residue" evidence="3">
    <location>
        <position position="480"/>
    </location>
</feature>
<dbReference type="Proteomes" id="UP000739538">
    <property type="component" value="Unassembled WGS sequence"/>
</dbReference>
<organism evidence="3 4">
    <name type="scientific">Eiseniibacteriota bacterium</name>
    <dbReference type="NCBI Taxonomy" id="2212470"/>
    <lineage>
        <taxon>Bacteria</taxon>
        <taxon>Candidatus Eiseniibacteriota</taxon>
    </lineage>
</organism>
<dbReference type="Gene3D" id="3.60.10.10">
    <property type="entry name" value="Endonuclease/exonuclease/phosphatase"/>
    <property type="match status" value="1"/>
</dbReference>
<dbReference type="Pfam" id="PF03372">
    <property type="entry name" value="Exo_endo_phos"/>
    <property type="match status" value="1"/>
</dbReference>
<proteinExistence type="predicted"/>
<evidence type="ECO:0000313" key="3">
    <source>
        <dbReference type="EMBL" id="MCA9756585.1"/>
    </source>
</evidence>
<dbReference type="InterPro" id="IPR036691">
    <property type="entry name" value="Endo/exonu/phosph_ase_sf"/>
</dbReference>
<dbReference type="EMBL" id="JAGQHS010000058">
    <property type="protein sequence ID" value="MCA9756585.1"/>
    <property type="molecule type" value="Genomic_DNA"/>
</dbReference>
<keyword evidence="3" id="KW-0540">Nuclease</keyword>
<dbReference type="SUPFAM" id="SSF56219">
    <property type="entry name" value="DNase I-like"/>
    <property type="match status" value="1"/>
</dbReference>
<evidence type="ECO:0000313" key="4">
    <source>
        <dbReference type="Proteomes" id="UP000739538"/>
    </source>
</evidence>
<keyword evidence="3" id="KW-0378">Hydrolase</keyword>